<dbReference type="Proteomes" id="UP000192907">
    <property type="component" value="Unassembled WGS sequence"/>
</dbReference>
<name>A0A1Y6CKB6_9BACT</name>
<dbReference type="SUPFAM" id="SSF50494">
    <property type="entry name" value="Trypsin-like serine proteases"/>
    <property type="match status" value="1"/>
</dbReference>
<dbReference type="Gene3D" id="2.40.10.10">
    <property type="entry name" value="Trypsin-like serine proteases"/>
    <property type="match status" value="2"/>
</dbReference>
<evidence type="ECO:0000313" key="2">
    <source>
        <dbReference type="Proteomes" id="UP000192907"/>
    </source>
</evidence>
<reference evidence="2" key="1">
    <citation type="submission" date="2017-04" db="EMBL/GenBank/DDBJ databases">
        <authorList>
            <person name="Varghese N."/>
            <person name="Submissions S."/>
        </authorList>
    </citation>
    <scope>NUCLEOTIDE SEQUENCE [LARGE SCALE GENOMIC DNA]</scope>
    <source>
        <strain evidence="2">RKEM611</strain>
    </source>
</reference>
<dbReference type="RefSeq" id="WP_143478231.1">
    <property type="nucleotide sequence ID" value="NZ_FWZT01000018.1"/>
</dbReference>
<accession>A0A1Y6CKB6</accession>
<organism evidence="1 2">
    <name type="scientific">Pseudobacteriovorax antillogorgiicola</name>
    <dbReference type="NCBI Taxonomy" id="1513793"/>
    <lineage>
        <taxon>Bacteria</taxon>
        <taxon>Pseudomonadati</taxon>
        <taxon>Bdellovibrionota</taxon>
        <taxon>Oligoflexia</taxon>
        <taxon>Oligoflexales</taxon>
        <taxon>Pseudobacteriovoracaceae</taxon>
        <taxon>Pseudobacteriovorax</taxon>
    </lineage>
</organism>
<sequence length="314" mass="35199">MRYWNLAILTLFTSCNHIEKKEHKVFIKPRDSLNIANSVPSNMTIKVSPELRDLEFSFLVNAPSKGFNSQKIDVLVDTDIVKTKFNKKSNVLLLSKEPNYSPQPINSTKKLFTFEQVQGAIGTLESSNSLDKKFCNGFFINERDFITNNHCLVSTKSACPEIRISVQSNGEIKKYRCLRLIRTSEYLDYAIIRSNRLKNPKQPSLQVATTQFEYRSSDTLWIVTLRDKKKLISECKPFDNGLSSAASVLCDSSSNCRLTSFLDACNGRVVISGDSGSPILDSKGRVIGLLWGAVSGDKVKLPAYVPSRLITPLQ</sequence>
<dbReference type="AlphaFoldDB" id="A0A1Y6CKB6"/>
<dbReference type="InterPro" id="IPR043504">
    <property type="entry name" value="Peptidase_S1_PA_chymotrypsin"/>
</dbReference>
<keyword evidence="2" id="KW-1185">Reference proteome</keyword>
<protein>
    <submittedName>
        <fullName evidence="1">Trypsin-like peptidase domain-containing protein</fullName>
    </submittedName>
</protein>
<proteinExistence type="predicted"/>
<gene>
    <name evidence="1" type="ORF">SAMN06296036_11860</name>
</gene>
<dbReference type="Pfam" id="PF13365">
    <property type="entry name" value="Trypsin_2"/>
    <property type="match status" value="1"/>
</dbReference>
<evidence type="ECO:0000313" key="1">
    <source>
        <dbReference type="EMBL" id="SMF56789.1"/>
    </source>
</evidence>
<dbReference type="PROSITE" id="PS51257">
    <property type="entry name" value="PROKAR_LIPOPROTEIN"/>
    <property type="match status" value="1"/>
</dbReference>
<dbReference type="EMBL" id="FWZT01000018">
    <property type="protein sequence ID" value="SMF56789.1"/>
    <property type="molecule type" value="Genomic_DNA"/>
</dbReference>
<dbReference type="InterPro" id="IPR009003">
    <property type="entry name" value="Peptidase_S1_PA"/>
</dbReference>